<dbReference type="EMBL" id="FOWZ01000001">
    <property type="protein sequence ID" value="SFO81958.1"/>
    <property type="molecule type" value="Genomic_DNA"/>
</dbReference>
<feature type="region of interest" description="Disordered" evidence="1">
    <location>
        <begin position="1"/>
        <end position="37"/>
    </location>
</feature>
<evidence type="ECO:0000313" key="3">
    <source>
        <dbReference type="EMBL" id="SFO81958.1"/>
    </source>
</evidence>
<dbReference type="Pfam" id="PF19263">
    <property type="entry name" value="DUF5906"/>
    <property type="match status" value="1"/>
</dbReference>
<name>A0A1I5KAE7_9SPHN</name>
<gene>
    <name evidence="3" type="ORF">SAMN04488060_0040</name>
</gene>
<reference evidence="4" key="1">
    <citation type="submission" date="2016-10" db="EMBL/GenBank/DDBJ databases">
        <authorList>
            <person name="Varghese N."/>
            <person name="Submissions S."/>
        </authorList>
    </citation>
    <scope>NUCLEOTIDE SEQUENCE [LARGE SCALE GENOMIC DNA]</scope>
    <source>
        <strain evidence="4">CGMCC 1.7715</strain>
    </source>
</reference>
<dbReference type="InterPro" id="IPR027417">
    <property type="entry name" value="P-loop_NTPase"/>
</dbReference>
<dbReference type="SUPFAM" id="SSF52540">
    <property type="entry name" value="P-loop containing nucleoside triphosphate hydrolases"/>
    <property type="match status" value="1"/>
</dbReference>
<sequence>MASKSETPPDRGEGPEGAAHRSQPPFAADPIQKETSDNGLLPSVLLKFLRDEGAEVTNLGSASISREEDGYPKPVGGYKFSAKGISAWGMAEAPEEKLAEQITEALAEANLPKPTAMLALPDNPPGVVMSDPNTFICHNLKGEIVMVHQRYETKDGGKGFIPWTRWSDGRWRKMEPEVMPFWGVPGAKDKAVLYIHEGAKAAKRMQRMIAGAIPSDTFPWFEEMRYGHHIGWIGGIWALNRSDWEGLAKMGWSTVIVVADNDGGGVRVAAQASRFFTCPTFMLRFGEDHPARFDCGDPTPPSLVDETGNYIGPSYADCLHPYDRATDLVRMPDREGRMRSVPVLRKAFIESIAVVTETQQVFHRSHPARAMDKKPFNDSVRPRSDTPDTYSLITQQPQCVCEARVYSPDRPPGPLTDGGRMVWNAYEPSPIAATAGDPAPFFAYLEHLFPIEAERFEVMRWIATLIARRDIRMHYSLLLISKTQGVGKSTLGVILSGLLGESNVAFPGQNAFESQFNSWANGRLLVFVNEIYTNGNAKVYDHLKNFITDDEIEINEKHVRPYRIKNWSVIAACSNSRKALFLPDEDRRWLVPTVSEELRDRAEWRDLYAWLNAGGLGIIRAWAEEFARDHAVKKGERPPATAAKRAIVAENKSEGRLFARDFGEEFADMDPSVCRVSEIRAWIAGKRGIDLGHANLEKERLIIDELEAVEGLTIWKGDARPKIGGRRGEKATVVFNFVPEPGATWGQLEDRLKTLKELGFEPPM</sequence>
<evidence type="ECO:0000256" key="1">
    <source>
        <dbReference type="SAM" id="MobiDB-lite"/>
    </source>
</evidence>
<evidence type="ECO:0000313" key="4">
    <source>
        <dbReference type="Proteomes" id="UP000199331"/>
    </source>
</evidence>
<evidence type="ECO:0000259" key="2">
    <source>
        <dbReference type="Pfam" id="PF19263"/>
    </source>
</evidence>
<keyword evidence="4" id="KW-1185">Reference proteome</keyword>
<organism evidence="3 4">
    <name type="scientific">Qipengyuania nanhaisediminis</name>
    <dbReference type="NCBI Taxonomy" id="604088"/>
    <lineage>
        <taxon>Bacteria</taxon>
        <taxon>Pseudomonadati</taxon>
        <taxon>Pseudomonadota</taxon>
        <taxon>Alphaproteobacteria</taxon>
        <taxon>Sphingomonadales</taxon>
        <taxon>Erythrobacteraceae</taxon>
        <taxon>Qipengyuania</taxon>
    </lineage>
</organism>
<dbReference type="InterPro" id="IPR045455">
    <property type="entry name" value="NrS-1_pol-like_helicase"/>
</dbReference>
<dbReference type="AlphaFoldDB" id="A0A1I5KAE7"/>
<dbReference type="Proteomes" id="UP000199331">
    <property type="component" value="Unassembled WGS sequence"/>
</dbReference>
<dbReference type="STRING" id="604088.SAMN04488060_0040"/>
<proteinExistence type="predicted"/>
<protein>
    <recommendedName>
        <fullName evidence="2">NrS-1 polymerase-like helicase domain-containing protein</fullName>
    </recommendedName>
</protein>
<feature type="domain" description="NrS-1 polymerase-like helicase" evidence="2">
    <location>
        <begin position="479"/>
        <end position="588"/>
    </location>
</feature>
<accession>A0A1I5KAE7</accession>
<dbReference type="Gene3D" id="3.40.50.300">
    <property type="entry name" value="P-loop containing nucleotide triphosphate hydrolases"/>
    <property type="match status" value="1"/>
</dbReference>